<organism evidence="1 2">
    <name type="scientific">Zosterops borbonicus</name>
    <dbReference type="NCBI Taxonomy" id="364589"/>
    <lineage>
        <taxon>Eukaryota</taxon>
        <taxon>Metazoa</taxon>
        <taxon>Chordata</taxon>
        <taxon>Craniata</taxon>
        <taxon>Vertebrata</taxon>
        <taxon>Euteleostomi</taxon>
        <taxon>Archelosauria</taxon>
        <taxon>Archosauria</taxon>
        <taxon>Dinosauria</taxon>
        <taxon>Saurischia</taxon>
        <taxon>Theropoda</taxon>
        <taxon>Coelurosauria</taxon>
        <taxon>Aves</taxon>
        <taxon>Neognathae</taxon>
        <taxon>Neoaves</taxon>
        <taxon>Telluraves</taxon>
        <taxon>Australaves</taxon>
        <taxon>Passeriformes</taxon>
        <taxon>Sylvioidea</taxon>
        <taxon>Zosteropidae</taxon>
        <taxon>Zosterops</taxon>
    </lineage>
</organism>
<dbReference type="AlphaFoldDB" id="A0A8K1G2M4"/>
<feature type="non-terminal residue" evidence="1">
    <location>
        <position position="60"/>
    </location>
</feature>
<feature type="non-terminal residue" evidence="1">
    <location>
        <position position="1"/>
    </location>
</feature>
<dbReference type="Proteomes" id="UP000796761">
    <property type="component" value="Unassembled WGS sequence"/>
</dbReference>
<proteinExistence type="predicted"/>
<evidence type="ECO:0000313" key="1">
    <source>
        <dbReference type="EMBL" id="TRZ10435.1"/>
    </source>
</evidence>
<keyword evidence="2" id="KW-1185">Reference proteome</keyword>
<comment type="caution">
    <text evidence="1">The sequence shown here is derived from an EMBL/GenBank/DDBJ whole genome shotgun (WGS) entry which is preliminary data.</text>
</comment>
<accession>A0A8K1G2M4</accession>
<gene>
    <name evidence="1" type="ORF">HGM15179_016670</name>
</gene>
<dbReference type="EMBL" id="SWJQ01000866">
    <property type="protein sequence ID" value="TRZ10435.1"/>
    <property type="molecule type" value="Genomic_DNA"/>
</dbReference>
<protein>
    <submittedName>
        <fullName evidence="1">Uncharacterized protein</fullName>
    </submittedName>
</protein>
<sequence length="60" mass="6689">FSVDCLTFCTAASVLRPGDGYTSCRPPVHSRCPQTCSFRTPLRPSPEMKIVWRCIPSIDT</sequence>
<evidence type="ECO:0000313" key="2">
    <source>
        <dbReference type="Proteomes" id="UP000796761"/>
    </source>
</evidence>
<reference evidence="1" key="1">
    <citation type="submission" date="2019-04" db="EMBL/GenBank/DDBJ databases">
        <title>Genome assembly of Zosterops borbonicus 15179.</title>
        <authorList>
            <person name="Leroy T."/>
            <person name="Anselmetti Y."/>
            <person name="Tilak M.-K."/>
            <person name="Nabholz B."/>
        </authorList>
    </citation>
    <scope>NUCLEOTIDE SEQUENCE</scope>
    <source>
        <strain evidence="1">HGM_15179</strain>
        <tissue evidence="1">Muscle</tissue>
    </source>
</reference>
<name>A0A8K1G2M4_9PASS</name>